<accession>A0ABU3SLX7</accession>
<feature type="transmembrane region" description="Helical" evidence="1">
    <location>
        <begin position="6"/>
        <end position="32"/>
    </location>
</feature>
<evidence type="ECO:0000313" key="2">
    <source>
        <dbReference type="EMBL" id="MDU0345387.1"/>
    </source>
</evidence>
<protein>
    <submittedName>
        <fullName evidence="2">Uncharacterized protein</fullName>
    </submittedName>
</protein>
<dbReference type="RefSeq" id="WP_298876970.1">
    <property type="nucleotide sequence ID" value="NZ_JAWDIT010000002.1"/>
</dbReference>
<evidence type="ECO:0000256" key="1">
    <source>
        <dbReference type="SAM" id="Phobius"/>
    </source>
</evidence>
<dbReference type="EMBL" id="JAWDIT010000002">
    <property type="protein sequence ID" value="MDU0345387.1"/>
    <property type="molecule type" value="Genomic_DNA"/>
</dbReference>
<gene>
    <name evidence="2" type="ORF">RWH44_06680</name>
</gene>
<dbReference type="Proteomes" id="UP001261125">
    <property type="component" value="Unassembled WGS sequence"/>
</dbReference>
<organism evidence="2 3">
    <name type="scientific">Microbacterium phycohabitans</name>
    <dbReference type="NCBI Taxonomy" id="3075993"/>
    <lineage>
        <taxon>Bacteria</taxon>
        <taxon>Bacillati</taxon>
        <taxon>Actinomycetota</taxon>
        <taxon>Actinomycetes</taxon>
        <taxon>Micrococcales</taxon>
        <taxon>Microbacteriaceae</taxon>
        <taxon>Microbacterium</taxon>
    </lineage>
</organism>
<sequence>MYGAHSLILLLVWGVGLAVIGAALYVVVRLAVLHALKAHTRWVDGGKQ</sequence>
<keyword evidence="3" id="KW-1185">Reference proteome</keyword>
<evidence type="ECO:0000313" key="3">
    <source>
        <dbReference type="Proteomes" id="UP001261125"/>
    </source>
</evidence>
<keyword evidence="1" id="KW-0812">Transmembrane</keyword>
<reference evidence="2 3" key="1">
    <citation type="submission" date="2023-09" db="EMBL/GenBank/DDBJ databases">
        <title>Microbacterium fusihabitans sp. nov., Microbacterium phycihabitans sp. nov., and Microbacterium cervinum sp. nov., isolated from dried seaweeds of beach.</title>
        <authorList>
            <person name="Lee S.D."/>
        </authorList>
    </citation>
    <scope>NUCLEOTIDE SEQUENCE [LARGE SCALE GENOMIC DNA]</scope>
    <source>
        <strain evidence="2 3">KSW2-29</strain>
    </source>
</reference>
<keyword evidence="1" id="KW-0472">Membrane</keyword>
<name>A0ABU3SLX7_9MICO</name>
<proteinExistence type="predicted"/>
<comment type="caution">
    <text evidence="2">The sequence shown here is derived from an EMBL/GenBank/DDBJ whole genome shotgun (WGS) entry which is preliminary data.</text>
</comment>
<keyword evidence="1" id="KW-1133">Transmembrane helix</keyword>